<dbReference type="PRINTS" id="PR00463">
    <property type="entry name" value="EP450I"/>
</dbReference>
<evidence type="ECO:0008006" key="8">
    <source>
        <dbReference type="Google" id="ProtNLM"/>
    </source>
</evidence>
<protein>
    <recommendedName>
        <fullName evidence="8">Cytochrome P450</fullName>
    </recommendedName>
</protein>
<dbReference type="Proteomes" id="UP001630127">
    <property type="component" value="Unassembled WGS sequence"/>
</dbReference>
<evidence type="ECO:0000256" key="5">
    <source>
        <dbReference type="ARBA" id="ARBA00023033"/>
    </source>
</evidence>
<dbReference type="AlphaFoldDB" id="A0ABD3B4G9"/>
<evidence type="ECO:0000313" key="7">
    <source>
        <dbReference type="Proteomes" id="UP001630127"/>
    </source>
</evidence>
<dbReference type="InterPro" id="IPR001128">
    <property type="entry name" value="Cyt_P450"/>
</dbReference>
<evidence type="ECO:0000256" key="2">
    <source>
        <dbReference type="ARBA" id="ARBA00022723"/>
    </source>
</evidence>
<name>A0ABD3B4G9_9GENT</name>
<evidence type="ECO:0000256" key="3">
    <source>
        <dbReference type="ARBA" id="ARBA00023002"/>
    </source>
</evidence>
<dbReference type="Gene3D" id="1.10.630.10">
    <property type="entry name" value="Cytochrome P450"/>
    <property type="match status" value="1"/>
</dbReference>
<keyword evidence="7" id="KW-1185">Reference proteome</keyword>
<dbReference type="GO" id="GO:0004497">
    <property type="term" value="F:monooxygenase activity"/>
    <property type="evidence" value="ECO:0007669"/>
    <property type="project" value="UniProtKB-KW"/>
</dbReference>
<keyword evidence="5" id="KW-0503">Monooxygenase</keyword>
<accession>A0ABD3B4G9</accession>
<dbReference type="Pfam" id="PF00067">
    <property type="entry name" value="p450"/>
    <property type="match status" value="1"/>
</dbReference>
<organism evidence="6 7">
    <name type="scientific">Cinchona calisaya</name>
    <dbReference type="NCBI Taxonomy" id="153742"/>
    <lineage>
        <taxon>Eukaryota</taxon>
        <taxon>Viridiplantae</taxon>
        <taxon>Streptophyta</taxon>
        <taxon>Embryophyta</taxon>
        <taxon>Tracheophyta</taxon>
        <taxon>Spermatophyta</taxon>
        <taxon>Magnoliopsida</taxon>
        <taxon>eudicotyledons</taxon>
        <taxon>Gunneridae</taxon>
        <taxon>Pentapetalae</taxon>
        <taxon>asterids</taxon>
        <taxon>lamiids</taxon>
        <taxon>Gentianales</taxon>
        <taxon>Rubiaceae</taxon>
        <taxon>Cinchonoideae</taxon>
        <taxon>Cinchoneae</taxon>
        <taxon>Cinchona</taxon>
    </lineage>
</organism>
<dbReference type="GO" id="GO:0046872">
    <property type="term" value="F:metal ion binding"/>
    <property type="evidence" value="ECO:0007669"/>
    <property type="project" value="UniProtKB-KW"/>
</dbReference>
<dbReference type="InterPro" id="IPR036396">
    <property type="entry name" value="Cyt_P450_sf"/>
</dbReference>
<keyword evidence="3" id="KW-0560">Oxidoreductase</keyword>
<evidence type="ECO:0000256" key="1">
    <source>
        <dbReference type="ARBA" id="ARBA00022617"/>
    </source>
</evidence>
<keyword evidence="2" id="KW-0479">Metal-binding</keyword>
<dbReference type="PANTHER" id="PTHR47947:SF3">
    <property type="entry name" value="CYTOCHROME P450 81D1-LIKE"/>
    <property type="match status" value="1"/>
</dbReference>
<evidence type="ECO:0000313" key="6">
    <source>
        <dbReference type="EMBL" id="KAL3538424.1"/>
    </source>
</evidence>
<comment type="caution">
    <text evidence="6">The sequence shown here is derived from an EMBL/GenBank/DDBJ whole genome shotgun (WGS) entry which is preliminary data.</text>
</comment>
<gene>
    <name evidence="6" type="ORF">ACH5RR_001790</name>
</gene>
<dbReference type="SUPFAM" id="SSF48264">
    <property type="entry name" value="Cytochrome P450"/>
    <property type="match status" value="1"/>
</dbReference>
<dbReference type="EMBL" id="JBJUIK010000001">
    <property type="protein sequence ID" value="KAL3538424.1"/>
    <property type="molecule type" value="Genomic_DNA"/>
</dbReference>
<dbReference type="InterPro" id="IPR050651">
    <property type="entry name" value="Plant_Cytochrome_P450_Monoox"/>
</dbReference>
<proteinExistence type="predicted"/>
<evidence type="ECO:0000256" key="4">
    <source>
        <dbReference type="ARBA" id="ARBA00023004"/>
    </source>
</evidence>
<sequence length="159" mass="18393">MEWALSVLLNNPEALNKAQQEINTQTGRSRLINDSDLDHLPYLQAIIKVTLRIHESAQECTVGGYRIPHGTLLFANLWAMQNDPKIWEEPTRFKPERFMNWGVKKDGLVYMPFGLAEDHVRGRIWQNELLVGIGITYSMLRVRKTRKRLDGYECGCYCA</sequence>
<keyword evidence="4" id="KW-0408">Iron</keyword>
<keyword evidence="1" id="KW-0349">Heme</keyword>
<dbReference type="PANTHER" id="PTHR47947">
    <property type="entry name" value="CYTOCHROME P450 82C3-RELATED"/>
    <property type="match status" value="1"/>
</dbReference>
<reference evidence="6 7" key="1">
    <citation type="submission" date="2024-11" db="EMBL/GenBank/DDBJ databases">
        <title>A near-complete genome assembly of Cinchona calisaya.</title>
        <authorList>
            <person name="Lian D.C."/>
            <person name="Zhao X.W."/>
            <person name="Wei L."/>
        </authorList>
    </citation>
    <scope>NUCLEOTIDE SEQUENCE [LARGE SCALE GENOMIC DNA]</scope>
    <source>
        <tissue evidence="6">Nenye</tissue>
    </source>
</reference>
<dbReference type="InterPro" id="IPR002401">
    <property type="entry name" value="Cyt_P450_E_grp-I"/>
</dbReference>